<dbReference type="Proteomes" id="UP000240243">
    <property type="component" value="Unassembled WGS sequence"/>
</dbReference>
<feature type="transmembrane region" description="Helical" evidence="1">
    <location>
        <begin position="225"/>
        <end position="246"/>
    </location>
</feature>
<protein>
    <submittedName>
        <fullName evidence="2">Uncharacterized protein</fullName>
    </submittedName>
</protein>
<feature type="transmembrane region" description="Helical" evidence="1">
    <location>
        <begin position="119"/>
        <end position="139"/>
    </location>
</feature>
<dbReference type="AlphaFoldDB" id="A0A2P7RCW7"/>
<evidence type="ECO:0000313" key="2">
    <source>
        <dbReference type="EMBL" id="PSJ48061.1"/>
    </source>
</evidence>
<feature type="transmembrane region" description="Helical" evidence="1">
    <location>
        <begin position="84"/>
        <end position="107"/>
    </location>
</feature>
<accession>A0A2P7RCW7</accession>
<keyword evidence="1" id="KW-1133">Transmembrane helix</keyword>
<gene>
    <name evidence="2" type="ORF">C7H85_04545</name>
</gene>
<feature type="transmembrane region" description="Helical" evidence="1">
    <location>
        <begin position="151"/>
        <end position="172"/>
    </location>
</feature>
<keyword evidence="1" id="KW-0812">Transmembrane</keyword>
<sequence>MTVRQRQVFYLSGFDPRGAGHYHRLYKTQAAGQKAVNGLDIKVSRRQRLGADAHQWWLEAGHTRSRYTFLSWDDIIRAHWAKSWWAILGDLFYCLWAYFANGLIFTFARASYKQMLAGLYPFLYITATLVLAWLAGSGLCRLVQTLPVPPSLATGLGLTAGTLAGLLILAAAKRLGNRSAVFWLLRIYAFSAKWGKGRLPELEPRMAAFGERIRAALADERNDEVLVVAHSVGTMLVLPIIARVLAQTDRRLLANRRLVLITLGQCIPLISFQPGARDYRRDLQQLGQDPDLLWLDYTAPTDGACFPLLDPLSASGLEAAPDCGPYILSPRFFTLYHADRYRKLRRAWYTMHFLYLMATDKPGPYDYFAFTAGSSPMASRLETPS</sequence>
<evidence type="ECO:0000256" key="1">
    <source>
        <dbReference type="SAM" id="Phobius"/>
    </source>
</evidence>
<keyword evidence="3" id="KW-1185">Reference proteome</keyword>
<organism evidence="2 3">
    <name type="scientific">Zobellella endophytica</name>
    <dbReference type="NCBI Taxonomy" id="2116700"/>
    <lineage>
        <taxon>Bacteria</taxon>
        <taxon>Pseudomonadati</taxon>
        <taxon>Pseudomonadota</taxon>
        <taxon>Gammaproteobacteria</taxon>
        <taxon>Aeromonadales</taxon>
        <taxon>Aeromonadaceae</taxon>
        <taxon>Zobellella</taxon>
    </lineage>
</organism>
<dbReference type="OrthoDB" id="5597362at2"/>
<name>A0A2P7RCW7_9GAMM</name>
<comment type="caution">
    <text evidence="2">The sequence shown here is derived from an EMBL/GenBank/DDBJ whole genome shotgun (WGS) entry which is preliminary data.</text>
</comment>
<evidence type="ECO:0000313" key="3">
    <source>
        <dbReference type="Proteomes" id="UP000240243"/>
    </source>
</evidence>
<reference evidence="2 3" key="1">
    <citation type="submission" date="2018-03" db="EMBL/GenBank/DDBJ databases">
        <title>The draft genome of Zobellella sp. 59N8.</title>
        <authorList>
            <person name="Liu L."/>
            <person name="Li L."/>
            <person name="Zhang X."/>
            <person name="Liang L."/>
            <person name="Wang T."/>
        </authorList>
    </citation>
    <scope>NUCLEOTIDE SEQUENCE [LARGE SCALE GENOMIC DNA]</scope>
    <source>
        <strain evidence="2 3">59N8</strain>
    </source>
</reference>
<keyword evidence="1" id="KW-0472">Membrane</keyword>
<proteinExistence type="predicted"/>
<dbReference type="RefSeq" id="WP_106728473.1">
    <property type="nucleotide sequence ID" value="NZ_PXYG01000001.1"/>
</dbReference>
<dbReference type="EMBL" id="PXYG01000001">
    <property type="protein sequence ID" value="PSJ48061.1"/>
    <property type="molecule type" value="Genomic_DNA"/>
</dbReference>